<dbReference type="EMBL" id="JAUIZM010000007">
    <property type="protein sequence ID" value="KAK1376845.1"/>
    <property type="molecule type" value="Genomic_DNA"/>
</dbReference>
<evidence type="ECO:0000256" key="6">
    <source>
        <dbReference type="ARBA" id="ARBA00023136"/>
    </source>
</evidence>
<keyword evidence="7" id="KW-0407">Ion channel</keyword>
<dbReference type="InterPro" id="IPR006685">
    <property type="entry name" value="MscS_channel_2nd"/>
</dbReference>
<name>A0AAD8MI39_9APIA</name>
<evidence type="ECO:0000256" key="1">
    <source>
        <dbReference type="ARBA" id="ARBA00004141"/>
    </source>
</evidence>
<evidence type="ECO:0000313" key="9">
    <source>
        <dbReference type="EMBL" id="KAK1376845.1"/>
    </source>
</evidence>
<evidence type="ECO:0000256" key="5">
    <source>
        <dbReference type="ARBA" id="ARBA00023065"/>
    </source>
</evidence>
<reference evidence="9" key="1">
    <citation type="submission" date="2023-02" db="EMBL/GenBank/DDBJ databases">
        <title>Genome of toxic invasive species Heracleum sosnowskyi carries increased number of genes despite the absence of recent whole-genome duplications.</title>
        <authorList>
            <person name="Schelkunov M."/>
            <person name="Shtratnikova V."/>
            <person name="Makarenko M."/>
            <person name="Klepikova A."/>
            <person name="Omelchenko D."/>
            <person name="Novikova G."/>
            <person name="Obukhova E."/>
            <person name="Bogdanov V."/>
            <person name="Penin A."/>
            <person name="Logacheva M."/>
        </authorList>
    </citation>
    <scope>NUCLEOTIDE SEQUENCE</scope>
    <source>
        <strain evidence="9">Hsosn_3</strain>
        <tissue evidence="9">Leaf</tissue>
    </source>
</reference>
<reference evidence="9" key="2">
    <citation type="submission" date="2023-05" db="EMBL/GenBank/DDBJ databases">
        <authorList>
            <person name="Schelkunov M.I."/>
        </authorList>
    </citation>
    <scope>NUCLEOTIDE SEQUENCE</scope>
    <source>
        <strain evidence="9">Hsosn_3</strain>
        <tissue evidence="9">Leaf</tissue>
    </source>
</reference>
<dbReference type="PANTHER" id="PTHR30566:SF5">
    <property type="entry name" value="MECHANOSENSITIVE ION CHANNEL PROTEIN 1, MITOCHONDRIAL-RELATED"/>
    <property type="match status" value="1"/>
</dbReference>
<dbReference type="InterPro" id="IPR010920">
    <property type="entry name" value="LSM_dom_sf"/>
</dbReference>
<feature type="domain" description="Mechanosensitive ion channel MscS" evidence="8">
    <location>
        <begin position="360"/>
        <end position="427"/>
    </location>
</feature>
<dbReference type="GO" id="GO:0034220">
    <property type="term" value="P:monoatomic ion transmembrane transport"/>
    <property type="evidence" value="ECO:0007669"/>
    <property type="project" value="UniProtKB-KW"/>
</dbReference>
<dbReference type="InterPro" id="IPR011014">
    <property type="entry name" value="MscS_channel_TM-2"/>
</dbReference>
<keyword evidence="5" id="KW-0406">Ion transport</keyword>
<evidence type="ECO:0000259" key="8">
    <source>
        <dbReference type="Pfam" id="PF00924"/>
    </source>
</evidence>
<dbReference type="SUPFAM" id="SSF50182">
    <property type="entry name" value="Sm-like ribonucleoproteins"/>
    <property type="match status" value="1"/>
</dbReference>
<dbReference type="AlphaFoldDB" id="A0AAD8MI39"/>
<evidence type="ECO:0000256" key="2">
    <source>
        <dbReference type="ARBA" id="ARBA00008017"/>
    </source>
</evidence>
<dbReference type="Gene3D" id="1.10.287.1260">
    <property type="match status" value="1"/>
</dbReference>
<evidence type="ECO:0000256" key="4">
    <source>
        <dbReference type="ARBA" id="ARBA00022989"/>
    </source>
</evidence>
<evidence type="ECO:0000313" key="10">
    <source>
        <dbReference type="Proteomes" id="UP001237642"/>
    </source>
</evidence>
<comment type="subcellular location">
    <subcellularLocation>
        <location evidence="1">Membrane</location>
        <topology evidence="1">Multi-pass membrane protein</topology>
    </subcellularLocation>
</comment>
<keyword evidence="4" id="KW-1133">Transmembrane helix</keyword>
<dbReference type="Proteomes" id="UP001237642">
    <property type="component" value="Unassembled WGS sequence"/>
</dbReference>
<evidence type="ECO:0000256" key="7">
    <source>
        <dbReference type="ARBA" id="ARBA00023303"/>
    </source>
</evidence>
<dbReference type="SUPFAM" id="SSF82861">
    <property type="entry name" value="Mechanosensitive channel protein MscS (YggB), transmembrane region"/>
    <property type="match status" value="1"/>
</dbReference>
<protein>
    <submittedName>
        <fullName evidence="9">Like-Sm (LSM) domain-containing protein</fullName>
    </submittedName>
</protein>
<keyword evidence="5" id="KW-0813">Transport</keyword>
<gene>
    <name evidence="9" type="ORF">POM88_033038</name>
</gene>
<dbReference type="InterPro" id="IPR023408">
    <property type="entry name" value="MscS_beta-dom_sf"/>
</dbReference>
<sequence>MAALRLTKCKSLGSCLSFSKDLSKIETRVLFSLMNSASFHSSPSGFVLDNVGDKFNFKGFKAAVSDRGKCCSAFSTMPVRLSLVSGSSGLGFGGFGMMGHRLYSSKSVSGNVGKGAGSEVAVGSGGGDVSGGGIGDGDWVEKVKGAWKYVVDAGDYAGEKVKEVSSELTPYGQQLLDANPYLNDVIVPVGCTLTGTMLAWFVMPKVLRRFHKFSTQGPAQLLSGSSVWGPVPYENSFWGALEDPLRYLVTFMAFSQIANLVAPTTIASQYLLQTWRGAVILSVVWFLHRWKTNVISRALASKTTQGLVDRDKLLVIDKISSVGLFSLGLMALAEACGVAVQSILTVGGIGGVATAFASKDILGNVLSGLSVQMSQPFSVGDTIRAGSVEGQVVEMGLTTTRLLSAEKFPVIVPNSLFSSQVIVNKSRAEWRAMLTKIPLHISDFDKIPQISDDITKMIKSNSDVFLEREVPYCFLSRVERSYAELTLGYNLKHKRKDLLCAAEQDILLKSVQIIKQHGATLGSTFEDMIGQ</sequence>
<organism evidence="9 10">
    <name type="scientific">Heracleum sosnowskyi</name>
    <dbReference type="NCBI Taxonomy" id="360622"/>
    <lineage>
        <taxon>Eukaryota</taxon>
        <taxon>Viridiplantae</taxon>
        <taxon>Streptophyta</taxon>
        <taxon>Embryophyta</taxon>
        <taxon>Tracheophyta</taxon>
        <taxon>Spermatophyta</taxon>
        <taxon>Magnoliopsida</taxon>
        <taxon>eudicotyledons</taxon>
        <taxon>Gunneridae</taxon>
        <taxon>Pentapetalae</taxon>
        <taxon>asterids</taxon>
        <taxon>campanulids</taxon>
        <taxon>Apiales</taxon>
        <taxon>Apiaceae</taxon>
        <taxon>Apioideae</taxon>
        <taxon>apioid superclade</taxon>
        <taxon>Tordylieae</taxon>
        <taxon>Tordyliinae</taxon>
        <taxon>Heracleum</taxon>
    </lineage>
</organism>
<dbReference type="Pfam" id="PF00924">
    <property type="entry name" value="MS_channel_2nd"/>
    <property type="match status" value="1"/>
</dbReference>
<dbReference type="PANTHER" id="PTHR30566">
    <property type="entry name" value="YNAI-RELATED MECHANOSENSITIVE ION CHANNEL"/>
    <property type="match status" value="1"/>
</dbReference>
<comment type="similarity">
    <text evidence="2">Belongs to the MscS (TC 1.A.23) family.</text>
</comment>
<evidence type="ECO:0000256" key="3">
    <source>
        <dbReference type="ARBA" id="ARBA00022692"/>
    </source>
</evidence>
<proteinExistence type="inferred from homology"/>
<keyword evidence="10" id="KW-1185">Reference proteome</keyword>
<dbReference type="Gene3D" id="2.30.30.60">
    <property type="match status" value="1"/>
</dbReference>
<accession>A0AAD8MI39</accession>
<keyword evidence="3" id="KW-0812">Transmembrane</keyword>
<comment type="caution">
    <text evidence="9">The sequence shown here is derived from an EMBL/GenBank/DDBJ whole genome shotgun (WGS) entry which is preliminary data.</text>
</comment>
<dbReference type="GO" id="GO:0016020">
    <property type="term" value="C:membrane"/>
    <property type="evidence" value="ECO:0007669"/>
    <property type="project" value="UniProtKB-SubCell"/>
</dbReference>
<keyword evidence="6" id="KW-0472">Membrane</keyword>